<dbReference type="GO" id="GO:0006935">
    <property type="term" value="P:chemotaxis"/>
    <property type="evidence" value="ECO:0007669"/>
    <property type="project" value="UniProtKB-UniRule"/>
</dbReference>
<dbReference type="CDD" id="cd16352">
    <property type="entry name" value="CheD"/>
    <property type="match status" value="1"/>
</dbReference>
<dbReference type="InterPro" id="IPR005659">
    <property type="entry name" value="Chemorcpt_Glu_NH3ase_CheD"/>
</dbReference>
<dbReference type="InterPro" id="IPR011324">
    <property type="entry name" value="Cytotoxic_necrot_fac-like_cat"/>
</dbReference>
<evidence type="ECO:0000256" key="2">
    <source>
        <dbReference type="ARBA" id="ARBA00022801"/>
    </source>
</evidence>
<evidence type="ECO:0000313" key="4">
    <source>
        <dbReference type="EMBL" id="MDG0865472.1"/>
    </source>
</evidence>
<dbReference type="Proteomes" id="UP001321249">
    <property type="component" value="Unassembled WGS sequence"/>
</dbReference>
<protein>
    <recommendedName>
        <fullName evidence="3">Probable chemoreceptor glutamine deamidase CheD</fullName>
        <ecNumber evidence="3">3.5.1.44</ecNumber>
    </recommendedName>
</protein>
<evidence type="ECO:0000256" key="3">
    <source>
        <dbReference type="HAMAP-Rule" id="MF_01440"/>
    </source>
</evidence>
<evidence type="ECO:0000256" key="1">
    <source>
        <dbReference type="ARBA" id="ARBA00022500"/>
    </source>
</evidence>
<dbReference type="EMBL" id="WMBE01000001">
    <property type="protein sequence ID" value="MDG0865472.1"/>
    <property type="molecule type" value="Genomic_DNA"/>
</dbReference>
<dbReference type="HAMAP" id="MF_01440">
    <property type="entry name" value="CheD"/>
    <property type="match status" value="1"/>
</dbReference>
<keyword evidence="6" id="KW-1185">Reference proteome</keyword>
<comment type="similarity">
    <text evidence="3">Belongs to the CheD family.</text>
</comment>
<evidence type="ECO:0000313" key="6">
    <source>
        <dbReference type="Proteomes" id="UP001219901"/>
    </source>
</evidence>
<dbReference type="GO" id="GO:0050568">
    <property type="term" value="F:protein-glutamine glutaminase activity"/>
    <property type="evidence" value="ECO:0007669"/>
    <property type="project" value="UniProtKB-UniRule"/>
</dbReference>
<dbReference type="Gene3D" id="3.30.1330.200">
    <property type="match status" value="1"/>
</dbReference>
<dbReference type="PANTHER" id="PTHR35147">
    <property type="entry name" value="CHEMORECEPTOR GLUTAMINE DEAMIDASE CHED-RELATED"/>
    <property type="match status" value="1"/>
</dbReference>
<gene>
    <name evidence="3" type="primary">cheD</name>
    <name evidence="4" type="ORF">GKO46_00090</name>
    <name evidence="5" type="ORF">GKO48_09130</name>
</gene>
<dbReference type="EC" id="3.5.1.44" evidence="3"/>
<dbReference type="RefSeq" id="WP_342823820.1">
    <property type="nucleotide sequence ID" value="NZ_CP046146.1"/>
</dbReference>
<name>A0AAJ5ZEL1_9CHLR</name>
<dbReference type="SUPFAM" id="SSF64438">
    <property type="entry name" value="CNF1/YfiH-like putative cysteine hydrolases"/>
    <property type="match status" value="1"/>
</dbReference>
<reference evidence="6 7" key="1">
    <citation type="submission" date="2019-11" db="EMBL/GenBank/DDBJ databases">
        <authorList>
            <person name="Cho J.-C."/>
        </authorList>
    </citation>
    <scope>NUCLEOTIDE SEQUENCE [LARGE SCALE GENOMIC DNA]</scope>
    <source>
        <strain evidence="5 6">JH1073</strain>
        <strain evidence="4 7">JH702</strain>
    </source>
</reference>
<dbReference type="InterPro" id="IPR038592">
    <property type="entry name" value="CheD-like_sf"/>
</dbReference>
<dbReference type="PANTHER" id="PTHR35147:SF1">
    <property type="entry name" value="CHEMORECEPTOR GLUTAMINE DEAMIDASE CHED-RELATED"/>
    <property type="match status" value="1"/>
</dbReference>
<dbReference type="Proteomes" id="UP001219901">
    <property type="component" value="Chromosome"/>
</dbReference>
<sequence>MAGITLDSMVVGLGELKYADKPGEELTCLGLGSCVAVSAWDKANKQGAMAHVVLPECTPGRERTAKFADVAIPELVENLKKKGAVPRLLEIKLVGGAHMTPVGGPGMALMRIGDRNIDAVKAELKKLGLKAIAEDLGGNNGRTVRLDVESGRVTVVTAGTDKTNL</sequence>
<reference evidence="6" key="3">
    <citation type="submission" date="2023-06" db="EMBL/GenBank/DDBJ databases">
        <title>Pangenomics reveal diversification of enzyme families and niche specialization in globally abundant SAR202 bacteria.</title>
        <authorList>
            <person name="Saw J.H.W."/>
        </authorList>
    </citation>
    <scope>NUCLEOTIDE SEQUENCE [LARGE SCALE GENOMIC DNA]</scope>
    <source>
        <strain evidence="6">JH1073</strain>
    </source>
</reference>
<dbReference type="Pfam" id="PF03975">
    <property type="entry name" value="CheD"/>
    <property type="match status" value="1"/>
</dbReference>
<evidence type="ECO:0000313" key="7">
    <source>
        <dbReference type="Proteomes" id="UP001321249"/>
    </source>
</evidence>
<reference evidence="5" key="2">
    <citation type="journal article" date="2023" name="Nat. Commun.">
        <title>Cultivation of marine bacteria of the SAR202 clade.</title>
        <authorList>
            <person name="Lim Y."/>
            <person name="Seo J.H."/>
            <person name="Giovannoni S.J."/>
            <person name="Kang I."/>
            <person name="Cho J.C."/>
        </authorList>
    </citation>
    <scope>NUCLEOTIDE SEQUENCE</scope>
    <source>
        <strain evidence="5">JH1073</strain>
    </source>
</reference>
<comment type="catalytic activity">
    <reaction evidence="3">
        <text>L-glutaminyl-[protein] + H2O = L-glutamyl-[protein] + NH4(+)</text>
        <dbReference type="Rhea" id="RHEA:16441"/>
        <dbReference type="Rhea" id="RHEA-COMP:10207"/>
        <dbReference type="Rhea" id="RHEA-COMP:10208"/>
        <dbReference type="ChEBI" id="CHEBI:15377"/>
        <dbReference type="ChEBI" id="CHEBI:28938"/>
        <dbReference type="ChEBI" id="CHEBI:29973"/>
        <dbReference type="ChEBI" id="CHEBI:30011"/>
        <dbReference type="EC" id="3.5.1.44"/>
    </reaction>
</comment>
<dbReference type="AlphaFoldDB" id="A0AAJ5ZEL1"/>
<keyword evidence="1 3" id="KW-0145">Chemotaxis</keyword>
<proteinExistence type="inferred from homology"/>
<dbReference type="EMBL" id="CP046147">
    <property type="protein sequence ID" value="WFG39774.1"/>
    <property type="molecule type" value="Genomic_DNA"/>
</dbReference>
<keyword evidence="2 3" id="KW-0378">Hydrolase</keyword>
<accession>A0AAJ5ZEL1</accession>
<comment type="function">
    <text evidence="3">Probably deamidates glutamine residues to glutamate on methyl-accepting chemotaxis receptors (MCPs), playing an important role in chemotaxis.</text>
</comment>
<organism evidence="5 6">
    <name type="scientific">Candidatus Lucifugimonas marina</name>
    <dbReference type="NCBI Taxonomy" id="3038979"/>
    <lineage>
        <taxon>Bacteria</taxon>
        <taxon>Bacillati</taxon>
        <taxon>Chloroflexota</taxon>
        <taxon>Dehalococcoidia</taxon>
        <taxon>SAR202 cluster</taxon>
        <taxon>Candidatus Lucifugimonadales</taxon>
        <taxon>Candidatus Lucifugimonadaceae</taxon>
        <taxon>Candidatus Lucifugimonas</taxon>
    </lineage>
</organism>
<evidence type="ECO:0000313" key="5">
    <source>
        <dbReference type="EMBL" id="WFG39774.1"/>
    </source>
</evidence>